<proteinExistence type="predicted"/>
<dbReference type="EMBL" id="CP031320">
    <property type="protein sequence ID" value="AXK36870.1"/>
    <property type="molecule type" value="Genomic_DNA"/>
</dbReference>
<accession>A0A345XZ04</accession>
<evidence type="ECO:0000313" key="1">
    <source>
        <dbReference type="EMBL" id="AXK36870.1"/>
    </source>
</evidence>
<evidence type="ECO:0000313" key="2">
    <source>
        <dbReference type="Proteomes" id="UP000254425"/>
    </source>
</evidence>
<gene>
    <name evidence="1" type="ORF">DVA86_34390</name>
</gene>
<organism evidence="1 2">
    <name type="scientific">Streptomyces armeniacus</name>
    <dbReference type="NCBI Taxonomy" id="83291"/>
    <lineage>
        <taxon>Bacteria</taxon>
        <taxon>Bacillati</taxon>
        <taxon>Actinomycetota</taxon>
        <taxon>Actinomycetes</taxon>
        <taxon>Kitasatosporales</taxon>
        <taxon>Streptomycetaceae</taxon>
        <taxon>Streptomyces</taxon>
    </lineage>
</organism>
<dbReference type="Proteomes" id="UP000254425">
    <property type="component" value="Chromosome"/>
</dbReference>
<dbReference type="AlphaFoldDB" id="A0A345XZ04"/>
<keyword evidence="2" id="KW-1185">Reference proteome</keyword>
<sequence length="168" mass="18378">MYAVAHTALARLLRVYEAATETQPIGTCDGGLANGAPDGELAPLPDHSLVNDAEWQAHWKRFTHLTTPLRARGLMCDVDFGLHSHTVYAFLSDGTYLTISHDLHAEGPETANGWLVTREREDPNHVEVLYDSIPEQNGIQSGRDARHGSDLTALFSALDAYLDGTNRG</sequence>
<protein>
    <submittedName>
        <fullName evidence="1">Uncharacterized protein</fullName>
    </submittedName>
</protein>
<name>A0A345XZ04_9ACTN</name>
<reference evidence="1 2" key="1">
    <citation type="submission" date="2018-07" db="EMBL/GenBank/DDBJ databases">
        <title>Draft genome of the type strain Streptomyces armeniacus ATCC 15676.</title>
        <authorList>
            <person name="Labana P."/>
            <person name="Gosse J.T."/>
            <person name="Boddy C.N."/>
        </authorList>
    </citation>
    <scope>NUCLEOTIDE SEQUENCE [LARGE SCALE GENOMIC DNA]</scope>
    <source>
        <strain evidence="1 2">ATCC 15676</strain>
    </source>
</reference>
<dbReference type="KEGG" id="sarm:DVA86_34390"/>